<protein>
    <submittedName>
        <fullName evidence="1">Uncharacterized protein</fullName>
    </submittedName>
</protein>
<sequence>MAGSRRGRTELRVSAFDQLLGSITTAGPADLDSLLASETEQQALFDLFKDHCAPLLRERAQQGPASTEALCVHLVHPCDNPQCDAVHELLCMNSVNTLLATAASASHQDGTPFTVVDEHGQPLSALHYLGEADTERLLLEHVAPALLEMASFFSPACMEADLARWQPPSPADQDIISFFGFFSGMPDALYGIYQYINPLLLSIWMERINACIERPGHDTKAAAQVAWFALLAKLHILPANYLASAKPQADTPLARISAPAGSHRLH</sequence>
<accession>A0A0R0DMW9</accession>
<dbReference type="AlphaFoldDB" id="A0A0R0DMW9"/>
<dbReference type="Proteomes" id="UP000050956">
    <property type="component" value="Unassembled WGS sequence"/>
</dbReference>
<keyword evidence="2" id="KW-1185">Reference proteome</keyword>
<comment type="caution">
    <text evidence="1">The sequence shown here is derived from an EMBL/GenBank/DDBJ whole genome shotgun (WGS) entry which is preliminary data.</text>
</comment>
<organism evidence="1 2">
    <name type="scientific">Stenotrophomonas ginsengisoli</name>
    <dbReference type="NCBI Taxonomy" id="336566"/>
    <lineage>
        <taxon>Bacteria</taxon>
        <taxon>Pseudomonadati</taxon>
        <taxon>Pseudomonadota</taxon>
        <taxon>Gammaproteobacteria</taxon>
        <taxon>Lysobacterales</taxon>
        <taxon>Lysobacteraceae</taxon>
        <taxon>Stenotrophomonas</taxon>
    </lineage>
</organism>
<gene>
    <name evidence="1" type="ORF">ABB30_00480</name>
</gene>
<dbReference type="EMBL" id="LDJM01000002">
    <property type="protein sequence ID" value="KRG79626.1"/>
    <property type="molecule type" value="Genomic_DNA"/>
</dbReference>
<name>A0A0R0DMW9_9GAMM</name>
<evidence type="ECO:0000313" key="1">
    <source>
        <dbReference type="EMBL" id="KRG79626.1"/>
    </source>
</evidence>
<reference evidence="1 2" key="1">
    <citation type="submission" date="2015-05" db="EMBL/GenBank/DDBJ databases">
        <title>Genome sequencing and analysis of members of genus Stenotrophomonas.</title>
        <authorList>
            <person name="Patil P.P."/>
            <person name="Midha S."/>
            <person name="Patil P.B."/>
        </authorList>
    </citation>
    <scope>NUCLEOTIDE SEQUENCE [LARGE SCALE GENOMIC DNA]</scope>
    <source>
        <strain evidence="1 2">DSM 24757</strain>
    </source>
</reference>
<dbReference type="PATRIC" id="fig|336566.3.peg.1061"/>
<evidence type="ECO:0000313" key="2">
    <source>
        <dbReference type="Proteomes" id="UP000050956"/>
    </source>
</evidence>
<proteinExistence type="predicted"/>